<gene>
    <name evidence="2" type="ORF">EUGRSUZ_E04088</name>
</gene>
<feature type="region of interest" description="Disordered" evidence="1">
    <location>
        <begin position="1"/>
        <end position="31"/>
    </location>
</feature>
<name>A0A059CA63_EUCGR</name>
<feature type="compositionally biased region" description="Polar residues" evidence="1">
    <location>
        <begin position="7"/>
        <end position="17"/>
    </location>
</feature>
<feature type="compositionally biased region" description="Basic residues" evidence="1">
    <location>
        <begin position="19"/>
        <end position="31"/>
    </location>
</feature>
<dbReference type="InParanoid" id="A0A059CA63"/>
<proteinExistence type="predicted"/>
<reference evidence="2" key="1">
    <citation type="submission" date="2013-07" db="EMBL/GenBank/DDBJ databases">
        <title>The genome of Eucalyptus grandis.</title>
        <authorList>
            <person name="Schmutz J."/>
            <person name="Hayes R."/>
            <person name="Myburg A."/>
            <person name="Tuskan G."/>
            <person name="Grattapaglia D."/>
            <person name="Rokhsar D.S."/>
        </authorList>
    </citation>
    <scope>NUCLEOTIDE SEQUENCE</scope>
    <source>
        <tissue evidence="2">Leaf extractions</tissue>
    </source>
</reference>
<protein>
    <submittedName>
        <fullName evidence="2">Uncharacterized protein</fullName>
    </submittedName>
</protein>
<dbReference type="EMBL" id="KK198757">
    <property type="protein sequence ID" value="KCW75343.1"/>
    <property type="molecule type" value="Genomic_DNA"/>
</dbReference>
<dbReference type="AlphaFoldDB" id="A0A059CA63"/>
<sequence length="108" mass="12575">MTENKIRKQTCTFTSGHGSMRRTKVRGRHQRRHGRGIVKWVQLEPHAAAWSEQPPTLLPLWETPDSCLEARVALQHRQVRCALRESVQLLRTRKVCLRNGKFLPRLAD</sequence>
<evidence type="ECO:0000313" key="2">
    <source>
        <dbReference type="EMBL" id="KCW75343.1"/>
    </source>
</evidence>
<organism evidence="2">
    <name type="scientific">Eucalyptus grandis</name>
    <name type="common">Flooded gum</name>
    <dbReference type="NCBI Taxonomy" id="71139"/>
    <lineage>
        <taxon>Eukaryota</taxon>
        <taxon>Viridiplantae</taxon>
        <taxon>Streptophyta</taxon>
        <taxon>Embryophyta</taxon>
        <taxon>Tracheophyta</taxon>
        <taxon>Spermatophyta</taxon>
        <taxon>Magnoliopsida</taxon>
        <taxon>eudicotyledons</taxon>
        <taxon>Gunneridae</taxon>
        <taxon>Pentapetalae</taxon>
        <taxon>rosids</taxon>
        <taxon>malvids</taxon>
        <taxon>Myrtales</taxon>
        <taxon>Myrtaceae</taxon>
        <taxon>Myrtoideae</taxon>
        <taxon>Eucalypteae</taxon>
        <taxon>Eucalyptus</taxon>
    </lineage>
</organism>
<evidence type="ECO:0000256" key="1">
    <source>
        <dbReference type="SAM" id="MobiDB-lite"/>
    </source>
</evidence>
<dbReference type="Gramene" id="KCW75343">
    <property type="protein sequence ID" value="KCW75343"/>
    <property type="gene ID" value="EUGRSUZ_E04088"/>
</dbReference>
<accession>A0A059CA63</accession>